<evidence type="ECO:0000259" key="1">
    <source>
        <dbReference type="SMART" id="SM00849"/>
    </source>
</evidence>
<proteinExistence type="predicted"/>
<accession>A0ABS6GQ39</accession>
<dbReference type="Proteomes" id="UP000812672">
    <property type="component" value="Unassembled WGS sequence"/>
</dbReference>
<dbReference type="InterPro" id="IPR036866">
    <property type="entry name" value="RibonucZ/Hydroxyglut_hydro"/>
</dbReference>
<protein>
    <submittedName>
        <fullName evidence="2">MBL fold metallo-hydrolase</fullName>
    </submittedName>
</protein>
<keyword evidence="3" id="KW-1185">Reference proteome</keyword>
<feature type="domain" description="Metallo-beta-lactamase" evidence="1">
    <location>
        <begin position="23"/>
        <end position="220"/>
    </location>
</feature>
<dbReference type="InterPro" id="IPR001279">
    <property type="entry name" value="Metallo-B-lactamas"/>
</dbReference>
<dbReference type="Pfam" id="PF00753">
    <property type="entry name" value="Lactamase_B"/>
    <property type="match status" value="1"/>
</dbReference>
<dbReference type="PANTHER" id="PTHR42951:SF4">
    <property type="entry name" value="ACYL-COENZYME A THIOESTERASE MBLAC2"/>
    <property type="match status" value="1"/>
</dbReference>
<dbReference type="Gene3D" id="3.60.15.10">
    <property type="entry name" value="Ribonuclease Z/Hydroxyacylglutathione hydrolase-like"/>
    <property type="match status" value="1"/>
</dbReference>
<evidence type="ECO:0000313" key="3">
    <source>
        <dbReference type="Proteomes" id="UP000812672"/>
    </source>
</evidence>
<sequence length="283" mass="32433">MQTVQQLSDRIYYLPPYPKTDRPILAAVVGDSRTLLIDAGNSAEHAKLFNQQLNVHGICGHLLALTHWHWDHVFGLQEMNLPSIANNLTLQGMKKLQGYSWNDQALDRRVEQGIEIPFCSEAIKLELGADRNVMIPDPTITFDHQIKLNLGGVSCIIEHVGGDHSPDSTLIYVPEEKMLFLGDCLYANMYAEKWHYTTENITKLLDRIDEFDAETFFLSHHPGPFTKEEFSSFRSLLKTCARLAEKHQGERDSMAHEMASLLQRELNEEEKEIMEYFVNGFRI</sequence>
<dbReference type="SUPFAM" id="SSF56281">
    <property type="entry name" value="Metallo-hydrolase/oxidoreductase"/>
    <property type="match status" value="1"/>
</dbReference>
<dbReference type="InterPro" id="IPR050855">
    <property type="entry name" value="NDM-1-like"/>
</dbReference>
<dbReference type="EMBL" id="JAHLZF010000013">
    <property type="protein sequence ID" value="MBU6081237.1"/>
    <property type="molecule type" value="Genomic_DNA"/>
</dbReference>
<gene>
    <name evidence="2" type="ORF">KQ486_09460</name>
</gene>
<dbReference type="PANTHER" id="PTHR42951">
    <property type="entry name" value="METALLO-BETA-LACTAMASE DOMAIN-CONTAINING"/>
    <property type="match status" value="1"/>
</dbReference>
<reference evidence="2 3" key="1">
    <citation type="journal article" date="2011" name="Int. J. Syst. Evol. Microbiol.">
        <title>Allobacillus halotolerans gen. nov., sp. nov. isolated from shrimp paste.</title>
        <authorList>
            <person name="Sheu S.Y."/>
            <person name="Arun A.B."/>
            <person name="Jiang S.R."/>
            <person name="Young C.C."/>
            <person name="Chen W.M."/>
        </authorList>
    </citation>
    <scope>NUCLEOTIDE SEQUENCE [LARGE SCALE GENOMIC DNA]</scope>
    <source>
        <strain evidence="2 3">LMG 24826</strain>
    </source>
</reference>
<organism evidence="2 3">
    <name type="scientific">Allobacillus halotolerans</name>
    <dbReference type="NCBI Taxonomy" id="570278"/>
    <lineage>
        <taxon>Bacteria</taxon>
        <taxon>Bacillati</taxon>
        <taxon>Bacillota</taxon>
        <taxon>Bacilli</taxon>
        <taxon>Bacillales</taxon>
        <taxon>Bacillaceae</taxon>
        <taxon>Allobacillus</taxon>
    </lineage>
</organism>
<name>A0ABS6GQ39_9BACI</name>
<dbReference type="RefSeq" id="WP_144163657.1">
    <property type="nucleotide sequence ID" value="NZ_CAUPKR010000011.1"/>
</dbReference>
<dbReference type="SMART" id="SM00849">
    <property type="entry name" value="Lactamase_B"/>
    <property type="match status" value="1"/>
</dbReference>
<evidence type="ECO:0000313" key="2">
    <source>
        <dbReference type="EMBL" id="MBU6081237.1"/>
    </source>
</evidence>
<comment type="caution">
    <text evidence="2">The sequence shown here is derived from an EMBL/GenBank/DDBJ whole genome shotgun (WGS) entry which is preliminary data.</text>
</comment>